<dbReference type="SUPFAM" id="SSF56112">
    <property type="entry name" value="Protein kinase-like (PK-like)"/>
    <property type="match status" value="1"/>
</dbReference>
<dbReference type="AlphaFoldDB" id="A0A813LBS3"/>
<comment type="similarity">
    <text evidence="1">Belongs to the protein kinase superfamily. NEK Ser/Thr protein kinase family. NIMA subfamily.</text>
</comment>
<comment type="catalytic activity">
    <reaction evidence="8">
        <text>L-threonyl-[protein] + ATP = O-phospho-L-threonyl-[protein] + ADP + H(+)</text>
        <dbReference type="Rhea" id="RHEA:46608"/>
        <dbReference type="Rhea" id="RHEA-COMP:11060"/>
        <dbReference type="Rhea" id="RHEA-COMP:11605"/>
        <dbReference type="ChEBI" id="CHEBI:15378"/>
        <dbReference type="ChEBI" id="CHEBI:30013"/>
        <dbReference type="ChEBI" id="CHEBI:30616"/>
        <dbReference type="ChEBI" id="CHEBI:61977"/>
        <dbReference type="ChEBI" id="CHEBI:456216"/>
        <dbReference type="EC" id="2.7.11.1"/>
    </reaction>
</comment>
<dbReference type="PROSITE" id="PS50011">
    <property type="entry name" value="PROTEIN_KINASE_DOM"/>
    <property type="match status" value="1"/>
</dbReference>
<evidence type="ECO:0000313" key="13">
    <source>
        <dbReference type="EMBL" id="CAE8719903.1"/>
    </source>
</evidence>
<dbReference type="PROSITE" id="PS00108">
    <property type="entry name" value="PROTEIN_KINASE_ST"/>
    <property type="match status" value="1"/>
</dbReference>
<name>A0A813LBS3_POLGL</name>
<accession>A0A813LBS3</accession>
<proteinExistence type="inferred from homology"/>
<dbReference type="PANTHER" id="PTHR44899:SF3">
    <property type="entry name" value="SERINE_THREONINE-PROTEIN KINASE NEK1"/>
    <property type="match status" value="1"/>
</dbReference>
<dbReference type="PANTHER" id="PTHR44899">
    <property type="entry name" value="CAMK FAMILY PROTEIN KINASE"/>
    <property type="match status" value="1"/>
</dbReference>
<sequence>AASDKVLGLTQGYVPVRIIGRGSFGTATLVRDKDGGFCVLKAVDISSLAREQREEAVAEASVLASLKHPYIVRYREGFIEGGSLAIVTDFAEGGDLHQRIESVRQKRLLFPQSQVLRWLTQATLGLKYLHGRHIIHRDLKSQNLFLSGEGQLRIGDFGICKVLKSDGGGAGTPAGPIGSLCEGRTVGTPLYFSPEVVGQAVYSFASDMWALGCVLHQLALLRMPFEAKSLPVLVAKILQGVPKELQLPRAFSADLQALCSDLLAQEPAR</sequence>
<organism evidence="13 14">
    <name type="scientific">Polarella glacialis</name>
    <name type="common">Dinoflagellate</name>
    <dbReference type="NCBI Taxonomy" id="89957"/>
    <lineage>
        <taxon>Eukaryota</taxon>
        <taxon>Sar</taxon>
        <taxon>Alveolata</taxon>
        <taxon>Dinophyceae</taxon>
        <taxon>Suessiales</taxon>
        <taxon>Suessiaceae</taxon>
        <taxon>Polarella</taxon>
    </lineage>
</organism>
<evidence type="ECO:0000256" key="2">
    <source>
        <dbReference type="ARBA" id="ARBA00012513"/>
    </source>
</evidence>
<evidence type="ECO:0000256" key="9">
    <source>
        <dbReference type="ARBA" id="ARBA00048679"/>
    </source>
</evidence>
<evidence type="ECO:0000256" key="11">
    <source>
        <dbReference type="RuleBase" id="RU000304"/>
    </source>
</evidence>
<evidence type="ECO:0000313" key="14">
    <source>
        <dbReference type="Proteomes" id="UP000626109"/>
    </source>
</evidence>
<dbReference type="Proteomes" id="UP000626109">
    <property type="component" value="Unassembled WGS sequence"/>
</dbReference>
<dbReference type="EMBL" id="CAJNNW010033680">
    <property type="protein sequence ID" value="CAE8719903.1"/>
    <property type="molecule type" value="Genomic_DNA"/>
</dbReference>
<feature type="non-terminal residue" evidence="13">
    <location>
        <position position="1"/>
    </location>
</feature>
<dbReference type="CDD" id="cd08215">
    <property type="entry name" value="STKc_Nek"/>
    <property type="match status" value="1"/>
</dbReference>
<evidence type="ECO:0000256" key="10">
    <source>
        <dbReference type="PROSITE-ProRule" id="PRU10141"/>
    </source>
</evidence>
<keyword evidence="4" id="KW-0808">Transferase</keyword>
<dbReference type="InterPro" id="IPR008271">
    <property type="entry name" value="Ser/Thr_kinase_AS"/>
</dbReference>
<reference evidence="13" key="1">
    <citation type="submission" date="2021-02" db="EMBL/GenBank/DDBJ databases">
        <authorList>
            <person name="Dougan E. K."/>
            <person name="Rhodes N."/>
            <person name="Thang M."/>
            <person name="Chan C."/>
        </authorList>
    </citation>
    <scope>NUCLEOTIDE SEQUENCE</scope>
</reference>
<dbReference type="EC" id="2.7.11.1" evidence="2"/>
<evidence type="ECO:0000256" key="1">
    <source>
        <dbReference type="ARBA" id="ARBA00010886"/>
    </source>
</evidence>
<dbReference type="InterPro" id="IPR017441">
    <property type="entry name" value="Protein_kinase_ATP_BS"/>
</dbReference>
<dbReference type="Pfam" id="PF00069">
    <property type="entry name" value="Pkinase"/>
    <property type="match status" value="1"/>
</dbReference>
<gene>
    <name evidence="13" type="ORF">PGLA2088_LOCUS40960</name>
</gene>
<dbReference type="InterPro" id="IPR011009">
    <property type="entry name" value="Kinase-like_dom_sf"/>
</dbReference>
<dbReference type="GO" id="GO:0004674">
    <property type="term" value="F:protein serine/threonine kinase activity"/>
    <property type="evidence" value="ECO:0007669"/>
    <property type="project" value="UniProtKB-KW"/>
</dbReference>
<keyword evidence="5 10" id="KW-0547">Nucleotide-binding</keyword>
<evidence type="ECO:0000256" key="4">
    <source>
        <dbReference type="ARBA" id="ARBA00022679"/>
    </source>
</evidence>
<protein>
    <recommendedName>
        <fullName evidence="2">non-specific serine/threonine protein kinase</fullName>
        <ecNumber evidence="2">2.7.11.1</ecNumber>
    </recommendedName>
</protein>
<comment type="catalytic activity">
    <reaction evidence="9">
        <text>L-seryl-[protein] + ATP = O-phospho-L-seryl-[protein] + ADP + H(+)</text>
        <dbReference type="Rhea" id="RHEA:17989"/>
        <dbReference type="Rhea" id="RHEA-COMP:9863"/>
        <dbReference type="Rhea" id="RHEA-COMP:11604"/>
        <dbReference type="ChEBI" id="CHEBI:15378"/>
        <dbReference type="ChEBI" id="CHEBI:29999"/>
        <dbReference type="ChEBI" id="CHEBI:30616"/>
        <dbReference type="ChEBI" id="CHEBI:83421"/>
        <dbReference type="ChEBI" id="CHEBI:456216"/>
        <dbReference type="EC" id="2.7.11.1"/>
    </reaction>
</comment>
<evidence type="ECO:0000256" key="7">
    <source>
        <dbReference type="ARBA" id="ARBA00022840"/>
    </source>
</evidence>
<dbReference type="PROSITE" id="PS00107">
    <property type="entry name" value="PROTEIN_KINASE_ATP"/>
    <property type="match status" value="1"/>
</dbReference>
<keyword evidence="6" id="KW-0418">Kinase</keyword>
<dbReference type="FunFam" id="3.30.200.20:FF:000097">
    <property type="entry name" value="Probable serine/threonine-protein kinase nek1"/>
    <property type="match status" value="1"/>
</dbReference>
<feature type="non-terminal residue" evidence="13">
    <location>
        <position position="269"/>
    </location>
</feature>
<keyword evidence="3 11" id="KW-0723">Serine/threonine-protein kinase</keyword>
<evidence type="ECO:0000259" key="12">
    <source>
        <dbReference type="PROSITE" id="PS50011"/>
    </source>
</evidence>
<dbReference type="Gene3D" id="3.30.200.20">
    <property type="entry name" value="Phosphorylase Kinase, domain 1"/>
    <property type="match status" value="1"/>
</dbReference>
<evidence type="ECO:0000256" key="5">
    <source>
        <dbReference type="ARBA" id="ARBA00022741"/>
    </source>
</evidence>
<keyword evidence="7 10" id="KW-0067">ATP-binding</keyword>
<comment type="caution">
    <text evidence="13">The sequence shown here is derived from an EMBL/GenBank/DDBJ whole genome shotgun (WGS) entry which is preliminary data.</text>
</comment>
<dbReference type="GO" id="GO:0005524">
    <property type="term" value="F:ATP binding"/>
    <property type="evidence" value="ECO:0007669"/>
    <property type="project" value="UniProtKB-UniRule"/>
</dbReference>
<evidence type="ECO:0000256" key="8">
    <source>
        <dbReference type="ARBA" id="ARBA00047899"/>
    </source>
</evidence>
<evidence type="ECO:0000256" key="6">
    <source>
        <dbReference type="ARBA" id="ARBA00022777"/>
    </source>
</evidence>
<dbReference type="Gene3D" id="1.10.510.10">
    <property type="entry name" value="Transferase(Phosphotransferase) domain 1"/>
    <property type="match status" value="1"/>
</dbReference>
<feature type="domain" description="Protein kinase" evidence="12">
    <location>
        <begin position="13"/>
        <end position="269"/>
    </location>
</feature>
<dbReference type="PIRSF" id="PIRSF000654">
    <property type="entry name" value="Integrin-linked_kinase"/>
    <property type="match status" value="1"/>
</dbReference>
<dbReference type="InterPro" id="IPR000719">
    <property type="entry name" value="Prot_kinase_dom"/>
</dbReference>
<dbReference type="InterPro" id="IPR051131">
    <property type="entry name" value="NEK_Ser/Thr_kinase_NIMA"/>
</dbReference>
<dbReference type="SMART" id="SM00220">
    <property type="entry name" value="S_TKc"/>
    <property type="match status" value="1"/>
</dbReference>
<feature type="binding site" evidence="10">
    <location>
        <position position="41"/>
    </location>
    <ligand>
        <name>ATP</name>
        <dbReference type="ChEBI" id="CHEBI:30616"/>
    </ligand>
</feature>
<evidence type="ECO:0000256" key="3">
    <source>
        <dbReference type="ARBA" id="ARBA00022527"/>
    </source>
</evidence>